<proteinExistence type="inferred from homology"/>
<dbReference type="PROSITE" id="PS51900">
    <property type="entry name" value="CB"/>
    <property type="match status" value="1"/>
</dbReference>
<dbReference type="InterPro" id="IPR050090">
    <property type="entry name" value="Tyrosine_recombinase_XerCD"/>
</dbReference>
<evidence type="ECO:0000259" key="7">
    <source>
        <dbReference type="PROSITE" id="PS51900"/>
    </source>
</evidence>
<reference evidence="8 9" key="1">
    <citation type="journal article" date="2020" name="Biotechnol. Biofuels">
        <title>New insights from the biogas microbiome by comprehensive genome-resolved metagenomics of nearly 1600 species originating from multiple anaerobic digesters.</title>
        <authorList>
            <person name="Campanaro S."/>
            <person name="Treu L."/>
            <person name="Rodriguez-R L.M."/>
            <person name="Kovalovszki A."/>
            <person name="Ziels R.M."/>
            <person name="Maus I."/>
            <person name="Zhu X."/>
            <person name="Kougias P.G."/>
            <person name="Basile A."/>
            <person name="Luo G."/>
            <person name="Schluter A."/>
            <person name="Konstantinidis K.T."/>
            <person name="Angelidaki I."/>
        </authorList>
    </citation>
    <scope>NUCLEOTIDE SEQUENCE [LARGE SCALE GENOMIC DNA]</scope>
    <source>
        <strain evidence="8">AS27yjCOA_65</strain>
    </source>
</reference>
<name>A0A7X9FSZ8_9DELT</name>
<dbReference type="Proteomes" id="UP000524246">
    <property type="component" value="Unassembled WGS sequence"/>
</dbReference>
<dbReference type="PANTHER" id="PTHR30349:SF64">
    <property type="entry name" value="PROPHAGE INTEGRASE INTD-RELATED"/>
    <property type="match status" value="1"/>
</dbReference>
<evidence type="ECO:0000256" key="4">
    <source>
        <dbReference type="ARBA" id="ARBA00023172"/>
    </source>
</evidence>
<dbReference type="InterPro" id="IPR002104">
    <property type="entry name" value="Integrase_catalytic"/>
</dbReference>
<accession>A0A7X9FSZ8</accession>
<dbReference type="InterPro" id="IPR011010">
    <property type="entry name" value="DNA_brk_join_enz"/>
</dbReference>
<dbReference type="Pfam" id="PF00589">
    <property type="entry name" value="Phage_integrase"/>
    <property type="match status" value="1"/>
</dbReference>
<dbReference type="GO" id="GO:0006310">
    <property type="term" value="P:DNA recombination"/>
    <property type="evidence" value="ECO:0007669"/>
    <property type="project" value="UniProtKB-KW"/>
</dbReference>
<dbReference type="GO" id="GO:0015074">
    <property type="term" value="P:DNA integration"/>
    <property type="evidence" value="ECO:0007669"/>
    <property type="project" value="UniProtKB-KW"/>
</dbReference>
<dbReference type="GO" id="GO:0003677">
    <property type="term" value="F:DNA binding"/>
    <property type="evidence" value="ECO:0007669"/>
    <property type="project" value="UniProtKB-UniRule"/>
</dbReference>
<dbReference type="InterPro" id="IPR010998">
    <property type="entry name" value="Integrase_recombinase_N"/>
</dbReference>
<keyword evidence="2" id="KW-0229">DNA integration</keyword>
<dbReference type="SUPFAM" id="SSF56349">
    <property type="entry name" value="DNA breaking-rejoining enzymes"/>
    <property type="match status" value="1"/>
</dbReference>
<evidence type="ECO:0000256" key="2">
    <source>
        <dbReference type="ARBA" id="ARBA00022908"/>
    </source>
</evidence>
<dbReference type="PANTHER" id="PTHR30349">
    <property type="entry name" value="PHAGE INTEGRASE-RELATED"/>
    <property type="match status" value="1"/>
</dbReference>
<dbReference type="PROSITE" id="PS51898">
    <property type="entry name" value="TYR_RECOMBINASE"/>
    <property type="match status" value="1"/>
</dbReference>
<keyword evidence="4" id="KW-0233">DNA recombination</keyword>
<dbReference type="EMBL" id="JAAZON010000418">
    <property type="protein sequence ID" value="NMC63348.1"/>
    <property type="molecule type" value="Genomic_DNA"/>
</dbReference>
<dbReference type="Pfam" id="PF14659">
    <property type="entry name" value="Phage_int_SAM_3"/>
    <property type="match status" value="1"/>
</dbReference>
<evidence type="ECO:0000256" key="3">
    <source>
        <dbReference type="ARBA" id="ARBA00023125"/>
    </source>
</evidence>
<feature type="domain" description="Core-binding (CB)" evidence="7">
    <location>
        <begin position="63"/>
        <end position="145"/>
    </location>
</feature>
<dbReference type="InterPro" id="IPR004107">
    <property type="entry name" value="Integrase_SAM-like_N"/>
</dbReference>
<dbReference type="Gene3D" id="1.10.150.130">
    <property type="match status" value="1"/>
</dbReference>
<evidence type="ECO:0000256" key="5">
    <source>
        <dbReference type="PROSITE-ProRule" id="PRU01248"/>
    </source>
</evidence>
<gene>
    <name evidence="8" type="ORF">GYA55_09295</name>
</gene>
<comment type="similarity">
    <text evidence="1">Belongs to the 'phage' integrase family.</text>
</comment>
<dbReference type="InterPro" id="IPR013762">
    <property type="entry name" value="Integrase-like_cat_sf"/>
</dbReference>
<evidence type="ECO:0000313" key="9">
    <source>
        <dbReference type="Proteomes" id="UP000524246"/>
    </source>
</evidence>
<organism evidence="8 9">
    <name type="scientific">SAR324 cluster bacterium</name>
    <dbReference type="NCBI Taxonomy" id="2024889"/>
    <lineage>
        <taxon>Bacteria</taxon>
        <taxon>Deltaproteobacteria</taxon>
        <taxon>SAR324 cluster</taxon>
    </lineage>
</organism>
<sequence>MAKKNGQNQGSITKRKDGMYMAQLSVEGKRVTKYFRTVREANSWRIETLHKIQCGLFYAGPKLTLAKYLDEWIISRKDSIKQKTLLQYKSIIDLHIKPILGTKNINEIKPADIQALYNSKISSGTGVRTVRLIHSVLHCALNHALKLGIIYRNPSDAIYKPKAIKNEMKILDENQVKSLLFAAKGKRLEALFKLAVTTGLREGEILGLKWSDLNWDTHQVNIQRQVQRVQKTGLVFSDPKTAAGRRMILLGLGTILSLKDHCKRQLFEREFMGNQWQDNDLIFPSTHGTPLDPSNLLGQFKELLREANLPNIRFHDLRHTAASLMLRQGISIKVVQERLGHSDAGMTLNVYSHTIPGMQKEAAEKMDEITAIIELNEVFEKVGDQTGLQ</sequence>
<dbReference type="Gene3D" id="1.10.443.10">
    <property type="entry name" value="Intergrase catalytic core"/>
    <property type="match status" value="1"/>
</dbReference>
<dbReference type="CDD" id="cd01189">
    <property type="entry name" value="INT_ICEBs1_C_like"/>
    <property type="match status" value="1"/>
</dbReference>
<evidence type="ECO:0000256" key="1">
    <source>
        <dbReference type="ARBA" id="ARBA00008857"/>
    </source>
</evidence>
<dbReference type="InterPro" id="IPR044068">
    <property type="entry name" value="CB"/>
</dbReference>
<protein>
    <submittedName>
        <fullName evidence="8">Site-specific integrase</fullName>
    </submittedName>
</protein>
<dbReference type="AlphaFoldDB" id="A0A7X9FSZ8"/>
<keyword evidence="3 5" id="KW-0238">DNA-binding</keyword>
<comment type="caution">
    <text evidence="8">The sequence shown here is derived from an EMBL/GenBank/DDBJ whole genome shotgun (WGS) entry which is preliminary data.</text>
</comment>
<evidence type="ECO:0000259" key="6">
    <source>
        <dbReference type="PROSITE" id="PS51898"/>
    </source>
</evidence>
<feature type="domain" description="Tyr recombinase" evidence="6">
    <location>
        <begin position="166"/>
        <end position="364"/>
    </location>
</feature>
<evidence type="ECO:0000313" key="8">
    <source>
        <dbReference type="EMBL" id="NMC63348.1"/>
    </source>
</evidence>